<gene>
    <name evidence="3" type="ORF">SVUK_LOCUS11517</name>
    <name evidence="2" type="ORF">SVUK_LOCUS2168</name>
</gene>
<organism evidence="2 4">
    <name type="scientific">Strongylus vulgaris</name>
    <name type="common">Blood worm</name>
    <dbReference type="NCBI Taxonomy" id="40348"/>
    <lineage>
        <taxon>Eukaryota</taxon>
        <taxon>Metazoa</taxon>
        <taxon>Ecdysozoa</taxon>
        <taxon>Nematoda</taxon>
        <taxon>Chromadorea</taxon>
        <taxon>Rhabditida</taxon>
        <taxon>Rhabditina</taxon>
        <taxon>Rhabditomorpha</taxon>
        <taxon>Strongyloidea</taxon>
        <taxon>Strongylidae</taxon>
        <taxon>Strongylus</taxon>
    </lineage>
</organism>
<dbReference type="EMBL" id="UYYB01097168">
    <property type="protein sequence ID" value="VDM76519.1"/>
    <property type="molecule type" value="Genomic_DNA"/>
</dbReference>
<evidence type="ECO:0000313" key="3">
    <source>
        <dbReference type="EMBL" id="VDM76519.1"/>
    </source>
</evidence>
<accession>A0A3P7I3B4</accession>
<dbReference type="EMBL" id="UYYB01004806">
    <property type="protein sequence ID" value="VDM67170.1"/>
    <property type="molecule type" value="Genomic_DNA"/>
</dbReference>
<feature type="compositionally biased region" description="Polar residues" evidence="1">
    <location>
        <begin position="58"/>
        <end position="68"/>
    </location>
</feature>
<dbReference type="OrthoDB" id="5901231at2759"/>
<evidence type="ECO:0000313" key="2">
    <source>
        <dbReference type="EMBL" id="VDM67170.1"/>
    </source>
</evidence>
<dbReference type="AlphaFoldDB" id="A0A3P7I3B4"/>
<keyword evidence="4" id="KW-1185">Reference proteome</keyword>
<evidence type="ECO:0000256" key="1">
    <source>
        <dbReference type="SAM" id="MobiDB-lite"/>
    </source>
</evidence>
<sequence length="76" mass="7960">MLSGEEVFKNPLEGLEDEPLNGNEQVRGEPPPPASSSSSSKPAQVEVSTDGFVDVDTNAPSSPGNIANDNRFVGFV</sequence>
<evidence type="ECO:0000313" key="4">
    <source>
        <dbReference type="Proteomes" id="UP000270094"/>
    </source>
</evidence>
<name>A0A3P7I3B4_STRVU</name>
<feature type="region of interest" description="Disordered" evidence="1">
    <location>
        <begin position="1"/>
        <end position="76"/>
    </location>
</feature>
<dbReference type="Proteomes" id="UP000270094">
    <property type="component" value="Unassembled WGS sequence"/>
</dbReference>
<reference evidence="2 4" key="1">
    <citation type="submission" date="2018-11" db="EMBL/GenBank/DDBJ databases">
        <authorList>
            <consortium name="Pathogen Informatics"/>
        </authorList>
    </citation>
    <scope>NUCLEOTIDE SEQUENCE [LARGE SCALE GENOMIC DNA]</scope>
</reference>
<proteinExistence type="predicted"/>
<protein>
    <submittedName>
        <fullName evidence="2">Uncharacterized protein</fullName>
    </submittedName>
</protein>